<dbReference type="InterPro" id="IPR000743">
    <property type="entry name" value="Glyco_hydro_28"/>
</dbReference>
<keyword evidence="7 13" id="KW-0378">Hydrolase</keyword>
<dbReference type="GO" id="GO:0071555">
    <property type="term" value="P:cell wall organization"/>
    <property type="evidence" value="ECO:0007669"/>
    <property type="project" value="UniProtKB-KW"/>
</dbReference>
<keyword evidence="8" id="KW-1015">Disulfide bond</keyword>
<dbReference type="EC" id="3.2.1.15" evidence="3"/>
<dbReference type="Pfam" id="PF00295">
    <property type="entry name" value="Glyco_hydro_28"/>
    <property type="match status" value="1"/>
</dbReference>
<dbReference type="PANTHER" id="PTHR31884:SF9">
    <property type="entry name" value="ENDOPOLYGALACTURONASE D-RELATED"/>
    <property type="match status" value="1"/>
</dbReference>
<dbReference type="GO" id="GO:0004650">
    <property type="term" value="F:polygalacturonase activity"/>
    <property type="evidence" value="ECO:0007669"/>
    <property type="project" value="UniProtKB-EC"/>
</dbReference>
<protein>
    <recommendedName>
        <fullName evidence="3">endo-polygalacturonase</fullName>
        <ecNumber evidence="3">3.2.1.15</ecNumber>
    </recommendedName>
</protein>
<evidence type="ECO:0000313" key="16">
    <source>
        <dbReference type="Proteomes" id="UP001162156"/>
    </source>
</evidence>
<dbReference type="SMART" id="SM00710">
    <property type="entry name" value="PbH1"/>
    <property type="match status" value="3"/>
</dbReference>
<dbReference type="Gene3D" id="2.160.20.10">
    <property type="entry name" value="Single-stranded right-handed beta-helix, Pectin lyase-like"/>
    <property type="match status" value="1"/>
</dbReference>
<evidence type="ECO:0000313" key="15">
    <source>
        <dbReference type="EMBL" id="KAJ8970498.1"/>
    </source>
</evidence>
<keyword evidence="9" id="KW-0325">Glycoprotein</keyword>
<evidence type="ECO:0000256" key="3">
    <source>
        <dbReference type="ARBA" id="ARBA00012736"/>
    </source>
</evidence>
<comment type="catalytic activity">
    <reaction evidence="12">
        <text>(1,4-alpha-D-galacturonosyl)n+m + H2O = (1,4-alpha-D-galacturonosyl)n + (1,4-alpha-D-galacturonosyl)m.</text>
        <dbReference type="EC" id="3.2.1.15"/>
    </reaction>
</comment>
<evidence type="ECO:0000256" key="4">
    <source>
        <dbReference type="ARBA" id="ARBA00022525"/>
    </source>
</evidence>
<dbReference type="InterPro" id="IPR012334">
    <property type="entry name" value="Pectin_lyas_fold"/>
</dbReference>
<evidence type="ECO:0000256" key="6">
    <source>
        <dbReference type="ARBA" id="ARBA00022737"/>
    </source>
</evidence>
<comment type="subcellular location">
    <subcellularLocation>
        <location evidence="1">Secreted</location>
    </subcellularLocation>
</comment>
<reference evidence="15" key="1">
    <citation type="journal article" date="2023" name="Insect Mol. Biol.">
        <title>Genome sequencing provides insights into the evolution of gene families encoding plant cell wall-degrading enzymes in longhorned beetles.</title>
        <authorList>
            <person name="Shin N.R."/>
            <person name="Okamura Y."/>
            <person name="Kirsch R."/>
            <person name="Pauchet Y."/>
        </authorList>
    </citation>
    <scope>NUCLEOTIDE SEQUENCE</scope>
    <source>
        <strain evidence="15">RBIC_L_NR</strain>
    </source>
</reference>
<organism evidence="15 16">
    <name type="scientific">Rhamnusium bicolor</name>
    <dbReference type="NCBI Taxonomy" id="1586634"/>
    <lineage>
        <taxon>Eukaryota</taxon>
        <taxon>Metazoa</taxon>
        <taxon>Ecdysozoa</taxon>
        <taxon>Arthropoda</taxon>
        <taxon>Hexapoda</taxon>
        <taxon>Insecta</taxon>
        <taxon>Pterygota</taxon>
        <taxon>Neoptera</taxon>
        <taxon>Endopterygota</taxon>
        <taxon>Coleoptera</taxon>
        <taxon>Polyphaga</taxon>
        <taxon>Cucujiformia</taxon>
        <taxon>Chrysomeloidea</taxon>
        <taxon>Cerambycidae</taxon>
        <taxon>Lepturinae</taxon>
        <taxon>Rhagiini</taxon>
        <taxon>Rhamnusium</taxon>
    </lineage>
</organism>
<dbReference type="GO" id="GO:0045490">
    <property type="term" value="P:pectin catabolic process"/>
    <property type="evidence" value="ECO:0007669"/>
    <property type="project" value="TreeGrafter"/>
</dbReference>
<keyword evidence="11" id="KW-0961">Cell wall biogenesis/degradation</keyword>
<accession>A0AAV8ZVN0</accession>
<comment type="similarity">
    <text evidence="2 13">Belongs to the glycosyl hydrolase 28 family.</text>
</comment>
<dbReference type="InterPro" id="IPR011050">
    <property type="entry name" value="Pectin_lyase_fold/virulence"/>
</dbReference>
<comment type="caution">
    <text evidence="15">The sequence shown here is derived from an EMBL/GenBank/DDBJ whole genome shotgun (WGS) entry which is preliminary data.</text>
</comment>
<dbReference type="GO" id="GO:0005576">
    <property type="term" value="C:extracellular region"/>
    <property type="evidence" value="ECO:0007669"/>
    <property type="project" value="UniProtKB-SubCell"/>
</dbReference>
<evidence type="ECO:0000256" key="5">
    <source>
        <dbReference type="ARBA" id="ARBA00022729"/>
    </source>
</evidence>
<evidence type="ECO:0000256" key="12">
    <source>
        <dbReference type="ARBA" id="ARBA00034074"/>
    </source>
</evidence>
<evidence type="ECO:0000256" key="8">
    <source>
        <dbReference type="ARBA" id="ARBA00023157"/>
    </source>
</evidence>
<dbReference type="AlphaFoldDB" id="A0AAV8ZVN0"/>
<keyword evidence="5 14" id="KW-0732">Signal</keyword>
<evidence type="ECO:0000256" key="2">
    <source>
        <dbReference type="ARBA" id="ARBA00008834"/>
    </source>
</evidence>
<gene>
    <name evidence="15" type="ORF">NQ314_001197</name>
</gene>
<keyword evidence="4" id="KW-0964">Secreted</keyword>
<dbReference type="InterPro" id="IPR050434">
    <property type="entry name" value="Glycosyl_hydrlase_28"/>
</dbReference>
<evidence type="ECO:0000256" key="7">
    <source>
        <dbReference type="ARBA" id="ARBA00022801"/>
    </source>
</evidence>
<dbReference type="SUPFAM" id="SSF51126">
    <property type="entry name" value="Pectin lyase-like"/>
    <property type="match status" value="1"/>
</dbReference>
<sequence length="273" mass="29199">MSTTTLIVSLFTCLLAASTSCLKDIEPNDDCTVTSYSKLNDALAFCTDIVISNITVPAGVTLELNLRDGVKVTFEDYITFDYRTWEGPLVKITGRAITVQGSAGHSLDGQGSKYWDSYGGNGGKTKPLFMRIEATGGSFFRNINLDNCPRNCVSVEKYIFSELQMGKNTDGFDISSSSNIVIENSIVINQDDCVAVTEGNNMKFTGLTCSGGHGLSLSVGESNDADNNVVSNIVFSDCTVISSTFGIHIKTYADAPSGSIADVTYSNIKLSGK</sequence>
<dbReference type="InterPro" id="IPR006626">
    <property type="entry name" value="PbH1"/>
</dbReference>
<dbReference type="PANTHER" id="PTHR31884">
    <property type="entry name" value="POLYGALACTURONASE"/>
    <property type="match status" value="1"/>
</dbReference>
<evidence type="ECO:0000256" key="10">
    <source>
        <dbReference type="ARBA" id="ARBA00023295"/>
    </source>
</evidence>
<keyword evidence="10 13" id="KW-0326">Glycosidase</keyword>
<proteinExistence type="inferred from homology"/>
<keyword evidence="16" id="KW-1185">Reference proteome</keyword>
<feature type="chain" id="PRO_5043765293" description="endo-polygalacturonase" evidence="14">
    <location>
        <begin position="22"/>
        <end position="273"/>
    </location>
</feature>
<evidence type="ECO:0000256" key="13">
    <source>
        <dbReference type="RuleBase" id="RU361169"/>
    </source>
</evidence>
<dbReference type="EMBL" id="JANEYF010000344">
    <property type="protein sequence ID" value="KAJ8970498.1"/>
    <property type="molecule type" value="Genomic_DNA"/>
</dbReference>
<keyword evidence="6" id="KW-0677">Repeat</keyword>
<name>A0AAV8ZVN0_9CUCU</name>
<dbReference type="Proteomes" id="UP001162156">
    <property type="component" value="Unassembled WGS sequence"/>
</dbReference>
<feature type="signal peptide" evidence="14">
    <location>
        <begin position="1"/>
        <end position="21"/>
    </location>
</feature>
<evidence type="ECO:0000256" key="9">
    <source>
        <dbReference type="ARBA" id="ARBA00023180"/>
    </source>
</evidence>
<evidence type="ECO:0000256" key="14">
    <source>
        <dbReference type="SAM" id="SignalP"/>
    </source>
</evidence>
<evidence type="ECO:0000256" key="11">
    <source>
        <dbReference type="ARBA" id="ARBA00023316"/>
    </source>
</evidence>
<evidence type="ECO:0000256" key="1">
    <source>
        <dbReference type="ARBA" id="ARBA00004613"/>
    </source>
</evidence>